<feature type="region of interest" description="Disordered" evidence="1">
    <location>
        <begin position="1"/>
        <end position="47"/>
    </location>
</feature>
<evidence type="ECO:0000256" key="1">
    <source>
        <dbReference type="SAM" id="MobiDB-lite"/>
    </source>
</evidence>
<feature type="compositionally biased region" description="Basic residues" evidence="1">
    <location>
        <begin position="15"/>
        <end position="28"/>
    </location>
</feature>
<evidence type="ECO:0000313" key="2">
    <source>
        <dbReference type="EMBL" id="KAI5332182.1"/>
    </source>
</evidence>
<gene>
    <name evidence="2" type="ORF">L3X38_022311</name>
</gene>
<sequence>MDQWVKGGLPLIRPPFRKRQPGRPKRLRTKEAAEVQVPAPKPPNPLPPGYTALVENLEDSSLKLDVEHVEKKATIEEDVEDRLRQPQMGMLAKLKFKQLIMECMPK</sequence>
<dbReference type="EMBL" id="JAJFAZ020000004">
    <property type="protein sequence ID" value="KAI5332182.1"/>
    <property type="molecule type" value="Genomic_DNA"/>
</dbReference>
<accession>A0AAD4Z3F0</accession>
<proteinExistence type="predicted"/>
<keyword evidence="3" id="KW-1185">Reference proteome</keyword>
<dbReference type="AlphaFoldDB" id="A0AAD4Z3F0"/>
<protein>
    <submittedName>
        <fullName evidence="2">Uncharacterized protein</fullName>
    </submittedName>
</protein>
<name>A0AAD4Z3F0_PRUDU</name>
<comment type="caution">
    <text evidence="2">The sequence shown here is derived from an EMBL/GenBank/DDBJ whole genome shotgun (WGS) entry which is preliminary data.</text>
</comment>
<reference evidence="2 3" key="1">
    <citation type="journal article" date="2022" name="G3 (Bethesda)">
        <title>Whole-genome sequence and methylome profiling of the almond [Prunus dulcis (Mill.) D.A. Webb] cultivar 'Nonpareil'.</title>
        <authorList>
            <person name="D'Amico-Willman K.M."/>
            <person name="Ouma W.Z."/>
            <person name="Meulia T."/>
            <person name="Sideli G.M."/>
            <person name="Gradziel T.M."/>
            <person name="Fresnedo-Ramirez J."/>
        </authorList>
    </citation>
    <scope>NUCLEOTIDE SEQUENCE [LARGE SCALE GENOMIC DNA]</scope>
    <source>
        <strain evidence="2">Clone GOH B32 T37-40</strain>
    </source>
</reference>
<dbReference type="Proteomes" id="UP001054821">
    <property type="component" value="Chromosome 4"/>
</dbReference>
<organism evidence="2 3">
    <name type="scientific">Prunus dulcis</name>
    <name type="common">Almond</name>
    <name type="synonym">Amygdalus dulcis</name>
    <dbReference type="NCBI Taxonomy" id="3755"/>
    <lineage>
        <taxon>Eukaryota</taxon>
        <taxon>Viridiplantae</taxon>
        <taxon>Streptophyta</taxon>
        <taxon>Embryophyta</taxon>
        <taxon>Tracheophyta</taxon>
        <taxon>Spermatophyta</taxon>
        <taxon>Magnoliopsida</taxon>
        <taxon>eudicotyledons</taxon>
        <taxon>Gunneridae</taxon>
        <taxon>Pentapetalae</taxon>
        <taxon>rosids</taxon>
        <taxon>fabids</taxon>
        <taxon>Rosales</taxon>
        <taxon>Rosaceae</taxon>
        <taxon>Amygdaloideae</taxon>
        <taxon>Amygdaleae</taxon>
        <taxon>Prunus</taxon>
    </lineage>
</organism>
<evidence type="ECO:0000313" key="3">
    <source>
        <dbReference type="Proteomes" id="UP001054821"/>
    </source>
</evidence>